<keyword evidence="1" id="KW-0614">Plasmid</keyword>
<dbReference type="HOGENOM" id="CLU_3340869_0_0_12"/>
<name>W5SJ03_9SPIR</name>
<accession>W5SJ03</accession>
<dbReference type="AlphaFoldDB" id="W5SJ03"/>
<sequence>MKKSEKQLQNYDDYKIAINKYDKFISWIEDNPDKKKN</sequence>
<evidence type="ECO:0000313" key="1">
    <source>
        <dbReference type="EMBL" id="AHH07134.1"/>
    </source>
</evidence>
<proteinExistence type="predicted"/>
<geneLocation type="plasmid" evidence="1">
    <name>unnamed</name>
</geneLocation>
<keyword evidence="1" id="KW-0449">Lipoprotein</keyword>
<protein>
    <submittedName>
        <fullName evidence="1">Mlp lipoprotein family protein</fullName>
    </submittedName>
</protein>
<gene>
    <name evidence="1" type="ORF">BCD_1068</name>
</gene>
<organism evidence="1">
    <name type="scientific">Borrelia crocidurae DOU</name>
    <dbReference type="NCBI Taxonomy" id="1293575"/>
    <lineage>
        <taxon>Bacteria</taxon>
        <taxon>Pseudomonadati</taxon>
        <taxon>Spirochaetota</taxon>
        <taxon>Spirochaetia</taxon>
        <taxon>Spirochaetales</taxon>
        <taxon>Borreliaceae</taxon>
        <taxon>Borrelia</taxon>
    </lineage>
</organism>
<dbReference type="EMBL" id="CP004302">
    <property type="protein sequence ID" value="AHH07134.1"/>
    <property type="molecule type" value="Genomic_DNA"/>
</dbReference>
<reference evidence="1" key="1">
    <citation type="submission" date="2013-02" db="EMBL/GenBank/DDBJ databases">
        <title>Comparative genomics of Borrelia species.</title>
        <authorList>
            <person name="Schwan T.G."/>
            <person name="Raffel S.J."/>
            <person name="Porcella S.F."/>
        </authorList>
    </citation>
    <scope>NUCLEOTIDE SEQUENCE</scope>
    <source>
        <strain evidence="1">DOU</strain>
        <plasmid evidence="1">unnamed</plasmid>
    </source>
</reference>